<comment type="similarity">
    <text evidence="2">Belongs to the PC-esterase family. TBL subfamily.</text>
</comment>
<evidence type="ECO:0000256" key="5">
    <source>
        <dbReference type="ARBA" id="ARBA00022989"/>
    </source>
</evidence>
<evidence type="ECO:0000256" key="7">
    <source>
        <dbReference type="ARBA" id="ARBA00023136"/>
    </source>
</evidence>
<feature type="compositionally biased region" description="Low complexity" evidence="8">
    <location>
        <begin position="53"/>
        <end position="65"/>
    </location>
</feature>
<proteinExistence type="inferred from homology"/>
<sequence>MHIAPLLSHLRKGLSLFLLLPIFLLGTLFVGKQTFRVPSVSLSISTDLSLLPSQTLSSSPSRLLLPPLPPPPKEEVPSTSPADSPPEAEELEESASADENDRGKDEISESLSSPPYENSILGPDPAALSSSKQVITPRADEKKCDLYKGSWVRDEEGRYPLYAPGSCPYVDEAYSCQENGREDEEYLKWRWKPDDCELPRFNTTDFLERLRGKRLMLVGDSMNRNQFESMLCILREALPNKSRMYETNGNKITKGRGYFNFLFVDYNCTITFVRSHFLVREGTRINRQGNSNPILMIDHICKSSTRWKRADILVFNTGHWWTHGKTSRGKDYFKEGDVIYPQFDANEAFNKAMHTWGSWIDRNMDPKRNLIFYRGYSTAHFRGGDWDSGGTCHGETSPAFNGPILNSYPLKMKTVENVISKMTFPVSLLNVTNLTSFRKDGHPSIYGKLVTKGQKISRKRQDCSHWCLPGVPDAWNELIYAALVLEHK</sequence>
<keyword evidence="3" id="KW-0812">Transmembrane</keyword>
<evidence type="ECO:0000256" key="1">
    <source>
        <dbReference type="ARBA" id="ARBA00004323"/>
    </source>
</evidence>
<evidence type="ECO:0000256" key="6">
    <source>
        <dbReference type="ARBA" id="ARBA00023034"/>
    </source>
</evidence>
<keyword evidence="6" id="KW-0333">Golgi apparatus</keyword>
<keyword evidence="4" id="KW-0735">Signal-anchor</keyword>
<dbReference type="OrthoDB" id="630188at2759"/>
<gene>
    <name evidence="11" type="ORF">HPP92_002661</name>
</gene>
<reference evidence="11 12" key="1">
    <citation type="journal article" date="2020" name="Nat. Food">
        <title>A phased Vanilla planifolia genome enables genetic improvement of flavour and production.</title>
        <authorList>
            <person name="Hasing T."/>
            <person name="Tang H."/>
            <person name="Brym M."/>
            <person name="Khazi F."/>
            <person name="Huang T."/>
            <person name="Chambers A.H."/>
        </authorList>
    </citation>
    <scope>NUCLEOTIDE SEQUENCE [LARGE SCALE GENOMIC DNA]</scope>
    <source>
        <tissue evidence="11">Leaf</tissue>
    </source>
</reference>
<feature type="compositionally biased region" description="Acidic residues" evidence="8">
    <location>
        <begin position="86"/>
        <end position="98"/>
    </location>
</feature>
<dbReference type="EMBL" id="JADCNM010000001">
    <property type="protein sequence ID" value="KAG0502589.1"/>
    <property type="molecule type" value="Genomic_DNA"/>
</dbReference>
<evidence type="ECO:0000256" key="3">
    <source>
        <dbReference type="ARBA" id="ARBA00022692"/>
    </source>
</evidence>
<dbReference type="GO" id="GO:1990538">
    <property type="term" value="F:xylan O-acetyltransferase activity"/>
    <property type="evidence" value="ECO:0007669"/>
    <property type="project" value="UniProtKB-ARBA"/>
</dbReference>
<dbReference type="PANTHER" id="PTHR32285:SF8">
    <property type="entry name" value="PROTEIN TRICHOME BIREFRINGENCE-LIKE 5"/>
    <property type="match status" value="1"/>
</dbReference>
<evidence type="ECO:0000256" key="4">
    <source>
        <dbReference type="ARBA" id="ARBA00022968"/>
    </source>
</evidence>
<evidence type="ECO:0000313" key="11">
    <source>
        <dbReference type="EMBL" id="KAG0502589.1"/>
    </source>
</evidence>
<evidence type="ECO:0000259" key="9">
    <source>
        <dbReference type="Pfam" id="PF13839"/>
    </source>
</evidence>
<accession>A0A835S6R7</accession>
<dbReference type="AlphaFoldDB" id="A0A835S6R7"/>
<dbReference type="PANTHER" id="PTHR32285">
    <property type="entry name" value="PROTEIN TRICHOME BIREFRINGENCE-LIKE 9-RELATED"/>
    <property type="match status" value="1"/>
</dbReference>
<dbReference type="InterPro" id="IPR029962">
    <property type="entry name" value="TBL"/>
</dbReference>
<organism evidence="11 12">
    <name type="scientific">Vanilla planifolia</name>
    <name type="common">Vanilla</name>
    <dbReference type="NCBI Taxonomy" id="51239"/>
    <lineage>
        <taxon>Eukaryota</taxon>
        <taxon>Viridiplantae</taxon>
        <taxon>Streptophyta</taxon>
        <taxon>Embryophyta</taxon>
        <taxon>Tracheophyta</taxon>
        <taxon>Spermatophyta</taxon>
        <taxon>Magnoliopsida</taxon>
        <taxon>Liliopsida</taxon>
        <taxon>Asparagales</taxon>
        <taxon>Orchidaceae</taxon>
        <taxon>Vanilloideae</taxon>
        <taxon>Vanilleae</taxon>
        <taxon>Vanilla</taxon>
    </lineage>
</organism>
<dbReference type="Pfam" id="PF14416">
    <property type="entry name" value="PMR5N"/>
    <property type="match status" value="1"/>
</dbReference>
<evidence type="ECO:0000259" key="10">
    <source>
        <dbReference type="Pfam" id="PF14416"/>
    </source>
</evidence>
<evidence type="ECO:0000313" key="12">
    <source>
        <dbReference type="Proteomes" id="UP000639772"/>
    </source>
</evidence>
<dbReference type="Pfam" id="PF13839">
    <property type="entry name" value="PC-Esterase"/>
    <property type="match status" value="1"/>
</dbReference>
<dbReference type="Proteomes" id="UP000639772">
    <property type="component" value="Chromosome 1"/>
</dbReference>
<dbReference type="GO" id="GO:0000139">
    <property type="term" value="C:Golgi membrane"/>
    <property type="evidence" value="ECO:0007669"/>
    <property type="project" value="UniProtKB-SubCell"/>
</dbReference>
<feature type="domain" description="Trichome birefringence-like C-terminal" evidence="9">
    <location>
        <begin position="198"/>
        <end position="481"/>
    </location>
</feature>
<feature type="region of interest" description="Disordered" evidence="8">
    <location>
        <begin position="53"/>
        <end position="135"/>
    </location>
</feature>
<evidence type="ECO:0008006" key="13">
    <source>
        <dbReference type="Google" id="ProtNLM"/>
    </source>
</evidence>
<comment type="caution">
    <text evidence="11">The sequence shown here is derived from an EMBL/GenBank/DDBJ whole genome shotgun (WGS) entry which is preliminary data.</text>
</comment>
<protein>
    <recommendedName>
        <fullName evidence="13">Trichome birefringence-like N-terminal domain-containing protein</fullName>
    </recommendedName>
</protein>
<name>A0A835S6R7_VANPL</name>
<comment type="subcellular location">
    <subcellularLocation>
        <location evidence="1">Golgi apparatus membrane</location>
        <topology evidence="1">Single-pass type II membrane protein</topology>
    </subcellularLocation>
</comment>
<feature type="domain" description="Trichome birefringence-like N-terminal" evidence="10">
    <location>
        <begin position="142"/>
        <end position="197"/>
    </location>
</feature>
<evidence type="ECO:0000256" key="2">
    <source>
        <dbReference type="ARBA" id="ARBA00007727"/>
    </source>
</evidence>
<dbReference type="InterPro" id="IPR026057">
    <property type="entry name" value="TBL_C"/>
</dbReference>
<keyword evidence="5" id="KW-1133">Transmembrane helix</keyword>
<evidence type="ECO:0000256" key="8">
    <source>
        <dbReference type="SAM" id="MobiDB-lite"/>
    </source>
</evidence>
<keyword evidence="7" id="KW-0472">Membrane</keyword>
<dbReference type="InterPro" id="IPR025846">
    <property type="entry name" value="TBL_N"/>
</dbReference>